<evidence type="ECO:0000313" key="1">
    <source>
        <dbReference type="Proteomes" id="UP000515152"/>
    </source>
</evidence>
<keyword evidence="1" id="KW-1185">Reference proteome</keyword>
<dbReference type="OrthoDB" id="10069349at2759"/>
<dbReference type="RefSeq" id="XP_031425720.2">
    <property type="nucleotide sequence ID" value="XM_031569860.2"/>
</dbReference>
<dbReference type="GeneID" id="105895578"/>
<accession>A0A6P8FQI1</accession>
<dbReference type="KEGG" id="char:105895578"/>
<organism evidence="1 2">
    <name type="scientific">Clupea harengus</name>
    <name type="common">Atlantic herring</name>
    <dbReference type="NCBI Taxonomy" id="7950"/>
    <lineage>
        <taxon>Eukaryota</taxon>
        <taxon>Metazoa</taxon>
        <taxon>Chordata</taxon>
        <taxon>Craniata</taxon>
        <taxon>Vertebrata</taxon>
        <taxon>Euteleostomi</taxon>
        <taxon>Actinopterygii</taxon>
        <taxon>Neopterygii</taxon>
        <taxon>Teleostei</taxon>
        <taxon>Clupei</taxon>
        <taxon>Clupeiformes</taxon>
        <taxon>Clupeoidei</taxon>
        <taxon>Clupeidae</taxon>
        <taxon>Clupea</taxon>
    </lineage>
</organism>
<evidence type="ECO:0000313" key="2">
    <source>
        <dbReference type="RefSeq" id="XP_031425720.2"/>
    </source>
</evidence>
<dbReference type="Proteomes" id="UP000515152">
    <property type="component" value="Chromosome 7"/>
</dbReference>
<protein>
    <submittedName>
        <fullName evidence="2">Uncharacterized protein LOC105895578</fullName>
    </submittedName>
</protein>
<proteinExistence type="predicted"/>
<reference evidence="2" key="1">
    <citation type="submission" date="2025-08" db="UniProtKB">
        <authorList>
            <consortium name="RefSeq"/>
        </authorList>
    </citation>
    <scope>IDENTIFICATION</scope>
</reference>
<name>A0A6P8FQI1_CLUHA</name>
<gene>
    <name evidence="2" type="primary">LOC105895578</name>
</gene>
<sequence length="397" mass="45244">MANIYTLLEKHRLERFYKKFLDLGVKDERDFLDGISDEDLNNIGLSQVEKNRFKTMLDVIKRLGKGDGPLMHAMDVKKSLAGCNLFYSFPKCPEPRELRDLDAAQNTVEDLLLRISYQEEIGNSMGVCLFTAEGMPLTDDPFFNTWSLNDRHIEKWNHLYAIFTPKENLPTRQPTTQAAWDNTGMDTVRCHIMLKGNYEIKVDLESHSVVDLKKGLAHASGIPSNVLHSWDLPVNLNPLKDNGINEDSLVHFFLSSFGQESESCPSFDVFFMADIKPSVQQTPKGMSVFFSTLYSTRMEKQGEGFKNVVAYIRKLTGCHPLAQILHQVMCRNEVGTNVQKIALVEGLYILFRELLPNRSSNSLSDVIIEDCEVFEYSPECWGYLLSQSEVLSHLRAR</sequence>
<dbReference type="AlphaFoldDB" id="A0A6P8FQI1"/>